<sequence>MSKEQTEAILKGDGDSGKPPAAGCLESHGGGSLSPAPCSPTALGKGEANKLLSQRMKKVMADNPKKLANLIDLDPSNKQELS</sequence>
<feature type="compositionally biased region" description="Basic and acidic residues" evidence="1">
    <location>
        <begin position="1"/>
        <end position="16"/>
    </location>
</feature>
<keyword evidence="3" id="KW-1185">Reference proteome</keyword>
<dbReference type="AlphaFoldDB" id="A0AAE1S3Y3"/>
<organism evidence="2 3">
    <name type="scientific">Anisodus tanguticus</name>
    <dbReference type="NCBI Taxonomy" id="243964"/>
    <lineage>
        <taxon>Eukaryota</taxon>
        <taxon>Viridiplantae</taxon>
        <taxon>Streptophyta</taxon>
        <taxon>Embryophyta</taxon>
        <taxon>Tracheophyta</taxon>
        <taxon>Spermatophyta</taxon>
        <taxon>Magnoliopsida</taxon>
        <taxon>eudicotyledons</taxon>
        <taxon>Gunneridae</taxon>
        <taxon>Pentapetalae</taxon>
        <taxon>asterids</taxon>
        <taxon>lamiids</taxon>
        <taxon>Solanales</taxon>
        <taxon>Solanaceae</taxon>
        <taxon>Solanoideae</taxon>
        <taxon>Hyoscyameae</taxon>
        <taxon>Anisodus</taxon>
    </lineage>
</organism>
<proteinExistence type="predicted"/>
<evidence type="ECO:0000256" key="1">
    <source>
        <dbReference type="SAM" id="MobiDB-lite"/>
    </source>
</evidence>
<reference evidence="2" key="1">
    <citation type="submission" date="2023-12" db="EMBL/GenBank/DDBJ databases">
        <title>Genome assembly of Anisodus tanguticus.</title>
        <authorList>
            <person name="Wang Y.-J."/>
        </authorList>
    </citation>
    <scope>NUCLEOTIDE SEQUENCE</scope>
    <source>
        <strain evidence="2">KB-2021</strain>
        <tissue evidence="2">Leaf</tissue>
    </source>
</reference>
<name>A0AAE1S3Y3_9SOLA</name>
<dbReference type="EMBL" id="JAVYJV010000009">
    <property type="protein sequence ID" value="KAK4362975.1"/>
    <property type="molecule type" value="Genomic_DNA"/>
</dbReference>
<comment type="caution">
    <text evidence="2">The sequence shown here is derived from an EMBL/GenBank/DDBJ whole genome shotgun (WGS) entry which is preliminary data.</text>
</comment>
<gene>
    <name evidence="2" type="ORF">RND71_018216</name>
</gene>
<protein>
    <submittedName>
        <fullName evidence="2">Uncharacterized protein</fullName>
    </submittedName>
</protein>
<accession>A0AAE1S3Y3</accession>
<dbReference type="Proteomes" id="UP001291623">
    <property type="component" value="Unassembled WGS sequence"/>
</dbReference>
<feature type="region of interest" description="Disordered" evidence="1">
    <location>
        <begin position="1"/>
        <end position="41"/>
    </location>
</feature>
<evidence type="ECO:0000313" key="2">
    <source>
        <dbReference type="EMBL" id="KAK4362975.1"/>
    </source>
</evidence>
<evidence type="ECO:0000313" key="3">
    <source>
        <dbReference type="Proteomes" id="UP001291623"/>
    </source>
</evidence>